<name>A0A0F2CID0_STRCR</name>
<keyword evidence="2 8" id="KW-1003">Cell membrane</keyword>
<evidence type="ECO:0000256" key="3">
    <source>
        <dbReference type="ARBA" id="ARBA00022692"/>
    </source>
</evidence>
<sequence length="419" mass="47812">MEHFGLKKKKHQNIFRKRILFTLFIIAIYILGRHILLPGYNGSMEAFRIKEDNPLAALYLLAGIDVSQISVFSLGLGPWITTMIVWQVMNLKKSWNIQSWSLKKTDFFQKILTLFFAIVQGLAIMYTAYRGNGRFLLLVDDWLYNLAVLLTVVTGSFIIIWLSSLNTRKGVGGSTIIIISGILLQFADQLIVLLGKSLSSVRGGMMLVVALLAYLLLTFVAVVCEKAEIRLPLNRIMLSSRYYDKSYLPIKFIPSGGMPIMYATSVLMLFQLLLDWTGKGFSLKFGNLFDFTKPLGLLVYLVAIYLLGILFAYINLEPEETAKRLQRQGEYFDYIQPGKETLKVLKHYISLQSNIGAIYLIMYVGLPYFINFFLPLPSFFLTLPSTLVILISMLLPLREEIRILRIGTYYHKELEVKGE</sequence>
<comment type="similarity">
    <text evidence="8">Belongs to the SecY/SEC61-alpha family. SecY2 subfamily.</text>
</comment>
<evidence type="ECO:0000256" key="8">
    <source>
        <dbReference type="HAMAP-Rule" id="MF_01466"/>
    </source>
</evidence>
<protein>
    <recommendedName>
        <fullName evidence="8 9">Accessory Sec system protein translocase subunit SecY2</fullName>
    </recommendedName>
</protein>
<dbReference type="RefSeq" id="WP_005590785.1">
    <property type="nucleotide sequence ID" value="NZ_CAUVBM010000032.1"/>
</dbReference>
<dbReference type="PANTHER" id="PTHR10906">
    <property type="entry name" value="SECY/SEC61-ALPHA FAMILY MEMBER"/>
    <property type="match status" value="1"/>
</dbReference>
<evidence type="ECO:0000256" key="2">
    <source>
        <dbReference type="ARBA" id="ARBA00022475"/>
    </source>
</evidence>
<dbReference type="GO" id="GO:0065002">
    <property type="term" value="P:intracellular protein transmembrane transport"/>
    <property type="evidence" value="ECO:0007669"/>
    <property type="project" value="UniProtKB-UniRule"/>
</dbReference>
<dbReference type="InterPro" id="IPR014269">
    <property type="entry name" value="SecY2"/>
</dbReference>
<keyword evidence="4 8" id="KW-0653">Protein transport</keyword>
<feature type="transmembrane region" description="Helical" evidence="8">
    <location>
        <begin position="57"/>
        <end position="86"/>
    </location>
</feature>
<accession>A0A0F2CID0</accession>
<keyword evidence="1 8" id="KW-0813">Transport</keyword>
<evidence type="ECO:0000256" key="6">
    <source>
        <dbReference type="ARBA" id="ARBA00023010"/>
    </source>
</evidence>
<dbReference type="OrthoDB" id="2055747at2"/>
<organism evidence="10 11">
    <name type="scientific">Streptococcus cristatus</name>
    <dbReference type="NCBI Taxonomy" id="45634"/>
    <lineage>
        <taxon>Bacteria</taxon>
        <taxon>Bacillati</taxon>
        <taxon>Bacillota</taxon>
        <taxon>Bacilli</taxon>
        <taxon>Lactobacillales</taxon>
        <taxon>Streptococcaceae</taxon>
        <taxon>Streptococcus</taxon>
    </lineage>
</organism>
<comment type="subcellular location">
    <subcellularLocation>
        <location evidence="8">Cell membrane</location>
        <topology evidence="8">Multi-pass membrane protein</topology>
    </subcellularLocation>
</comment>
<dbReference type="InterPro" id="IPR023201">
    <property type="entry name" value="SecY_dom_sf"/>
</dbReference>
<dbReference type="EMBL" id="RJPM01000002">
    <property type="protein sequence ID" value="RSJ76939.1"/>
    <property type="molecule type" value="Genomic_DNA"/>
</dbReference>
<dbReference type="GO" id="GO:0006605">
    <property type="term" value="P:protein targeting"/>
    <property type="evidence" value="ECO:0007669"/>
    <property type="project" value="UniProtKB-UniRule"/>
</dbReference>
<reference evidence="10 11" key="1">
    <citation type="submission" date="2018-11" db="EMBL/GenBank/DDBJ databases">
        <title>Species Designations Belie Phenotypic and Genotypic Heterogeneity in Oral Streptococci.</title>
        <authorList>
            <person name="Velsko I."/>
        </authorList>
    </citation>
    <scope>NUCLEOTIDE SEQUENCE [LARGE SCALE GENOMIC DNA]</scope>
    <source>
        <strain evidence="10 11">BCA6</strain>
    </source>
</reference>
<dbReference type="AlphaFoldDB" id="A0A0F2CID0"/>
<dbReference type="GeneID" id="48423016"/>
<dbReference type="Pfam" id="PF00344">
    <property type="entry name" value="SecY"/>
    <property type="match status" value="1"/>
</dbReference>
<keyword evidence="7 8" id="KW-0472">Membrane</keyword>
<feature type="transmembrane region" description="Helical" evidence="8">
    <location>
        <begin position="376"/>
        <end position="397"/>
    </location>
</feature>
<keyword evidence="5 8" id="KW-1133">Transmembrane helix</keyword>
<dbReference type="PIRSF" id="PIRSF004557">
    <property type="entry name" value="SecY"/>
    <property type="match status" value="1"/>
</dbReference>
<evidence type="ECO:0000256" key="7">
    <source>
        <dbReference type="ARBA" id="ARBA00023136"/>
    </source>
</evidence>
<evidence type="ECO:0000313" key="10">
    <source>
        <dbReference type="EMBL" id="RSJ76939.1"/>
    </source>
</evidence>
<comment type="caution">
    <text evidence="10">The sequence shown here is derived from an EMBL/GenBank/DDBJ whole genome shotgun (WGS) entry which is preliminary data.</text>
</comment>
<dbReference type="GO" id="GO:0005886">
    <property type="term" value="C:plasma membrane"/>
    <property type="evidence" value="ECO:0007669"/>
    <property type="project" value="UniProtKB-SubCell"/>
</dbReference>
<dbReference type="PRINTS" id="PR00303">
    <property type="entry name" value="SECYTRNLCASE"/>
</dbReference>
<dbReference type="NCBIfam" id="TIGR02920">
    <property type="entry name" value="acc_sec_Y2"/>
    <property type="match status" value="1"/>
</dbReference>
<feature type="transmembrane region" description="Helical" evidence="8">
    <location>
        <begin position="348"/>
        <end position="370"/>
    </location>
</feature>
<feature type="transmembrane region" description="Helical" evidence="8">
    <location>
        <begin position="174"/>
        <end position="194"/>
    </location>
</feature>
<evidence type="ECO:0000256" key="9">
    <source>
        <dbReference type="NCBIfam" id="TIGR02920"/>
    </source>
</evidence>
<keyword evidence="6 8" id="KW-0811">Translocation</keyword>
<feature type="transmembrane region" description="Helical" evidence="8">
    <location>
        <begin position="107"/>
        <end position="130"/>
    </location>
</feature>
<evidence type="ECO:0000256" key="1">
    <source>
        <dbReference type="ARBA" id="ARBA00022448"/>
    </source>
</evidence>
<evidence type="ECO:0000313" key="11">
    <source>
        <dbReference type="Proteomes" id="UP000272213"/>
    </source>
</evidence>
<keyword evidence="3 8" id="KW-0812">Transmembrane</keyword>
<evidence type="ECO:0000256" key="4">
    <source>
        <dbReference type="ARBA" id="ARBA00022927"/>
    </source>
</evidence>
<dbReference type="SUPFAM" id="SSF103491">
    <property type="entry name" value="Preprotein translocase SecY subunit"/>
    <property type="match status" value="1"/>
</dbReference>
<gene>
    <name evidence="8" type="primary">secY2</name>
    <name evidence="10" type="ORF">D8798_03760</name>
</gene>
<proteinExistence type="inferred from homology"/>
<feature type="transmembrane region" description="Helical" evidence="8">
    <location>
        <begin position="248"/>
        <end position="274"/>
    </location>
</feature>
<comment type="function">
    <text evidence="8">Part of the accessory SecA2/SecY2 system specifically required for export of possible cell wall proteins. The central subunit of a protein translocation channel.</text>
</comment>
<dbReference type="Gene3D" id="1.10.3370.10">
    <property type="entry name" value="SecY subunit domain"/>
    <property type="match status" value="1"/>
</dbReference>
<dbReference type="HAMAP" id="MF_01466">
    <property type="entry name" value="SecY2"/>
    <property type="match status" value="1"/>
</dbReference>
<feature type="transmembrane region" description="Helical" evidence="8">
    <location>
        <begin position="142"/>
        <end position="162"/>
    </location>
</feature>
<feature type="transmembrane region" description="Helical" evidence="8">
    <location>
        <begin position="294"/>
        <end position="316"/>
    </location>
</feature>
<feature type="transmembrane region" description="Helical" evidence="8">
    <location>
        <begin position="206"/>
        <end position="227"/>
    </location>
</feature>
<feature type="transmembrane region" description="Helical" evidence="8">
    <location>
        <begin position="20"/>
        <end position="37"/>
    </location>
</feature>
<dbReference type="InterPro" id="IPR002208">
    <property type="entry name" value="SecY/SEC61-alpha"/>
</dbReference>
<dbReference type="Proteomes" id="UP000272213">
    <property type="component" value="Unassembled WGS sequence"/>
</dbReference>
<comment type="subunit">
    <text evidence="8">Component of the accessory SecA2/SecY2 protein translocase complex required to export cell wall proteins. May form heterotrimers with SecE and SecG subunits.</text>
</comment>
<evidence type="ECO:0000256" key="5">
    <source>
        <dbReference type="ARBA" id="ARBA00022989"/>
    </source>
</evidence>